<protein>
    <submittedName>
        <fullName evidence="3">Uncharacterized protein</fullName>
    </submittedName>
</protein>
<dbReference type="AlphaFoldDB" id="A0A0P1G0N0"/>
<feature type="coiled-coil region" evidence="1">
    <location>
        <begin position="46"/>
        <end position="73"/>
    </location>
</feature>
<dbReference type="EMBL" id="CYSD01000012">
    <property type="protein sequence ID" value="CUH75222.1"/>
    <property type="molecule type" value="Genomic_DNA"/>
</dbReference>
<evidence type="ECO:0000256" key="1">
    <source>
        <dbReference type="SAM" id="Coils"/>
    </source>
</evidence>
<dbReference type="Proteomes" id="UP000052022">
    <property type="component" value="Unassembled WGS sequence"/>
</dbReference>
<feature type="transmembrane region" description="Helical" evidence="2">
    <location>
        <begin position="20"/>
        <end position="37"/>
    </location>
</feature>
<sequence length="184" mass="20862">MPTGTYTLLSFLENATGLSSWTIIGGTVVAVAGLWGVKELRDIRDRQRRLRAIQRAEEERRAEEQRAAHIKQLEELRYWVGCMIGSPGEPHYGLIHMMSHGYRDWIELVRDGARHYGLDWMADALDAGLEDYDFHYNVGGESDEPAYVASEHRLEQLESLYLSQQGRAKLLACIDADLTALKQG</sequence>
<gene>
    <name evidence="3" type="ORF">TRM7557_00278</name>
</gene>
<name>A0A0P1G0N0_9RHOB</name>
<keyword evidence="4" id="KW-1185">Reference proteome</keyword>
<organism evidence="3 4">
    <name type="scientific">Tritonibacter multivorans</name>
    <dbReference type="NCBI Taxonomy" id="928856"/>
    <lineage>
        <taxon>Bacteria</taxon>
        <taxon>Pseudomonadati</taxon>
        <taxon>Pseudomonadota</taxon>
        <taxon>Alphaproteobacteria</taxon>
        <taxon>Rhodobacterales</taxon>
        <taxon>Paracoccaceae</taxon>
        <taxon>Tritonibacter</taxon>
    </lineage>
</organism>
<keyword evidence="2" id="KW-0812">Transmembrane</keyword>
<keyword evidence="1" id="KW-0175">Coiled coil</keyword>
<keyword evidence="2" id="KW-1133">Transmembrane helix</keyword>
<proteinExistence type="predicted"/>
<dbReference type="RefSeq" id="WP_058288432.1">
    <property type="nucleotide sequence ID" value="NZ_CYSD01000012.1"/>
</dbReference>
<keyword evidence="2" id="KW-0472">Membrane</keyword>
<evidence type="ECO:0000313" key="3">
    <source>
        <dbReference type="EMBL" id="CUH75222.1"/>
    </source>
</evidence>
<accession>A0A0P1G0N0</accession>
<evidence type="ECO:0000256" key="2">
    <source>
        <dbReference type="SAM" id="Phobius"/>
    </source>
</evidence>
<reference evidence="3 4" key="1">
    <citation type="submission" date="2015-09" db="EMBL/GenBank/DDBJ databases">
        <authorList>
            <consortium name="Swine Surveillance"/>
        </authorList>
    </citation>
    <scope>NUCLEOTIDE SEQUENCE [LARGE SCALE GENOMIC DNA]</scope>
    <source>
        <strain evidence="3 4">CECT 7557</strain>
    </source>
</reference>
<evidence type="ECO:0000313" key="4">
    <source>
        <dbReference type="Proteomes" id="UP000052022"/>
    </source>
</evidence>